<dbReference type="KEGG" id="scy:SCATT_56720"/>
<dbReference type="SUPFAM" id="SSF51412">
    <property type="entry name" value="Inosine monophosphate dehydrogenase (IMPDH)"/>
    <property type="match status" value="1"/>
</dbReference>
<organism evidence="2 3">
    <name type="scientific">Streptantibioticus cattleyicolor (strain ATCC 35852 / DSM 46488 / JCM 4925 / NBRC 14057 / NRRL 8057)</name>
    <name type="common">Streptomyces cattleya</name>
    <dbReference type="NCBI Taxonomy" id="1003195"/>
    <lineage>
        <taxon>Bacteria</taxon>
        <taxon>Bacillati</taxon>
        <taxon>Actinomycetota</taxon>
        <taxon>Actinomycetes</taxon>
        <taxon>Kitasatosporales</taxon>
        <taxon>Streptomycetaceae</taxon>
        <taxon>Streptantibioticus</taxon>
    </lineage>
</organism>
<dbReference type="PATRIC" id="fig|1003195.11.peg.7086"/>
<sequence length="526" mass="55312">MTADAPGTDPYPTLADLERPVFVLADGGGVRLTARPPGPGDTLLAAAPPLPPERLGSAAFLTGHGVRAAYLAGAMAGGIAGTELVTALARAGYLASFGAAGLPEARLDAALCHLADQLGEAPYACNLIHTPGSPRHERVCVDLCLRHRVRCLEASAFLQLTPDLVRYRVTGLGPAGDGGVRVGHRVIAKVSHPRTAEMFLRPAPEPLLAGLLTSGAITAEQAGLARRVPVADDVTVEADSGGHTDGRQLTVLLPVVLALRDRVARDTGLPAVRVGAAGGIGTPSAAAAAFALGADYVVTGSVNQSCVEAGTHRSVKELLATADFTDCATAPAADMFEQGVTVQVLSRGTLFAGRASRLYRLYRDHDSLDSLGADDRGRLEAVLGLPVAEVWRQTRDHLRAHDPERLRRAEADPKFRMACVFRWYLAHASRWACAGEAARRADWQIWCGPAMGAFNAWTAGTLLADPARRHAATVAAHLLRGAAYHTRVHQLRAAGLALPASCTTYRLPPPSRPRVADALPTPAPPR</sequence>
<protein>
    <submittedName>
        <fullName evidence="2">PfaD family protein</fullName>
    </submittedName>
</protein>
<dbReference type="NCBIfam" id="TIGR02814">
    <property type="entry name" value="pfaD_fam"/>
    <property type="match status" value="1"/>
</dbReference>
<dbReference type="eggNOG" id="COG2070">
    <property type="taxonomic scope" value="Bacteria"/>
</dbReference>
<dbReference type="AlphaFoldDB" id="F8JTV4"/>
<proteinExistence type="predicted"/>
<dbReference type="Proteomes" id="UP000007842">
    <property type="component" value="Chromosome"/>
</dbReference>
<evidence type="ECO:0000259" key="1">
    <source>
        <dbReference type="Pfam" id="PF21607"/>
    </source>
</evidence>
<accession>F8JTV4</accession>
<evidence type="ECO:0000313" key="3">
    <source>
        <dbReference type="Proteomes" id="UP000007842"/>
    </source>
</evidence>
<dbReference type="STRING" id="1003195.SCATT_56720"/>
<dbReference type="InterPro" id="IPR049489">
    <property type="entry name" value="FabD-like_helical_ins"/>
</dbReference>
<dbReference type="HOGENOM" id="CLU_040029_0_0_11"/>
<dbReference type="EMBL" id="CP003219">
    <property type="protein sequence ID" value="AEW98043.1"/>
    <property type="molecule type" value="Genomic_DNA"/>
</dbReference>
<accession>G8X448</accession>
<dbReference type="Pfam" id="PF21607">
    <property type="entry name" value="FabD_helical_ins"/>
    <property type="match status" value="1"/>
</dbReference>
<feature type="domain" description="[Acyl-carrier-protein] S-malonyltransferase-like inserted helical" evidence="1">
    <location>
        <begin position="365"/>
        <end position="443"/>
    </location>
</feature>
<dbReference type="Gene3D" id="3.20.20.70">
    <property type="entry name" value="Aldolase class I"/>
    <property type="match status" value="1"/>
</dbReference>
<dbReference type="InterPro" id="IPR013785">
    <property type="entry name" value="Aldolase_TIM"/>
</dbReference>
<dbReference type="PANTHER" id="PTHR32332:SF20">
    <property type="entry name" value="2-NITROPROPANE DIOXYGENASE-LIKE PROTEIN"/>
    <property type="match status" value="1"/>
</dbReference>
<evidence type="ECO:0000313" key="2">
    <source>
        <dbReference type="EMBL" id="AEW98043.1"/>
    </source>
</evidence>
<reference evidence="3" key="1">
    <citation type="submission" date="2011-12" db="EMBL/GenBank/DDBJ databases">
        <title>Complete genome sequence of Streptomyces cattleya strain DSM 46488.</title>
        <authorList>
            <person name="Ou H.-Y."/>
            <person name="Li P."/>
            <person name="Zhao C."/>
            <person name="O'Hagan D."/>
            <person name="Deng Z."/>
        </authorList>
    </citation>
    <scope>NUCLEOTIDE SEQUENCE [LARGE SCALE GENOMIC DNA]</scope>
    <source>
        <strain evidence="3">ATCC 35852 / DSM 46488 / JCM 4925 / NBRC 14057 / NRRL 8057</strain>
    </source>
</reference>
<dbReference type="InterPro" id="IPR014179">
    <property type="entry name" value="PfaD-like_TIM-barrel"/>
</dbReference>
<dbReference type="KEGG" id="sct:SCAT_5672"/>
<keyword evidence="3" id="KW-1185">Reference proteome</keyword>
<gene>
    <name evidence="2" type="ordered locus">SCATT_56720</name>
</gene>
<dbReference type="OrthoDB" id="3543921at2"/>
<dbReference type="PANTHER" id="PTHR32332">
    <property type="entry name" value="2-NITROPROPANE DIOXYGENASE"/>
    <property type="match status" value="1"/>
</dbReference>
<name>F8JTV4_STREN</name>
<dbReference type="RefSeq" id="WP_014146374.1">
    <property type="nucleotide sequence ID" value="NC_016111.1"/>
</dbReference>